<dbReference type="Pfam" id="PF12796">
    <property type="entry name" value="Ank_2"/>
    <property type="match status" value="1"/>
</dbReference>
<sequence>MALLHLGINFATILPDIFWVDDSDITTLALLKVDLAALSRETGTMLLRLAVEKKDFGLAQTLVDHGVELNAWVYGFTTSYQATMYNNFESVSFLLEKGANTENPPYYIDYRVKEAPTPLARAACNKSLDIFIVLIKHNASLDCKIYLKRYKNRVSTRKLEKALYESIKRGSWIPVVALLQCGVGTNPAGMDQPLAVAVSLGSQGNRRDICKIPLKFGADAKVPGLLKEAVQENPDFLQMLIEAGAPIAEQGPEALLTEKKNTTHQFVEI</sequence>
<dbReference type="EMBL" id="JAGMUU010000002">
    <property type="protein sequence ID" value="KAH7160374.1"/>
    <property type="molecule type" value="Genomic_DNA"/>
</dbReference>
<dbReference type="InterPro" id="IPR051616">
    <property type="entry name" value="Cul2-RING_E3_ligase_SR"/>
</dbReference>
<dbReference type="Proteomes" id="UP000717696">
    <property type="component" value="Unassembled WGS sequence"/>
</dbReference>
<dbReference type="SUPFAM" id="SSF48403">
    <property type="entry name" value="Ankyrin repeat"/>
    <property type="match status" value="1"/>
</dbReference>
<gene>
    <name evidence="1" type="ORF">B0J13DRAFT_519781</name>
</gene>
<evidence type="ECO:0000313" key="2">
    <source>
        <dbReference type="Proteomes" id="UP000717696"/>
    </source>
</evidence>
<dbReference type="AlphaFoldDB" id="A0A9P9JBE0"/>
<proteinExistence type="predicted"/>
<organism evidence="1 2">
    <name type="scientific">Dactylonectria estremocensis</name>
    <dbReference type="NCBI Taxonomy" id="1079267"/>
    <lineage>
        <taxon>Eukaryota</taxon>
        <taxon>Fungi</taxon>
        <taxon>Dikarya</taxon>
        <taxon>Ascomycota</taxon>
        <taxon>Pezizomycotina</taxon>
        <taxon>Sordariomycetes</taxon>
        <taxon>Hypocreomycetidae</taxon>
        <taxon>Hypocreales</taxon>
        <taxon>Nectriaceae</taxon>
        <taxon>Dactylonectria</taxon>
    </lineage>
</organism>
<dbReference type="InterPro" id="IPR036770">
    <property type="entry name" value="Ankyrin_rpt-contain_sf"/>
</dbReference>
<reference evidence="1" key="1">
    <citation type="journal article" date="2021" name="Nat. Commun.">
        <title>Genetic determinants of endophytism in the Arabidopsis root mycobiome.</title>
        <authorList>
            <person name="Mesny F."/>
            <person name="Miyauchi S."/>
            <person name="Thiergart T."/>
            <person name="Pickel B."/>
            <person name="Atanasova L."/>
            <person name="Karlsson M."/>
            <person name="Huettel B."/>
            <person name="Barry K.W."/>
            <person name="Haridas S."/>
            <person name="Chen C."/>
            <person name="Bauer D."/>
            <person name="Andreopoulos W."/>
            <person name="Pangilinan J."/>
            <person name="LaButti K."/>
            <person name="Riley R."/>
            <person name="Lipzen A."/>
            <person name="Clum A."/>
            <person name="Drula E."/>
            <person name="Henrissat B."/>
            <person name="Kohler A."/>
            <person name="Grigoriev I.V."/>
            <person name="Martin F.M."/>
            <person name="Hacquard S."/>
        </authorList>
    </citation>
    <scope>NUCLEOTIDE SEQUENCE</scope>
    <source>
        <strain evidence="1">MPI-CAGE-AT-0021</strain>
    </source>
</reference>
<dbReference type="Gene3D" id="1.25.40.20">
    <property type="entry name" value="Ankyrin repeat-containing domain"/>
    <property type="match status" value="1"/>
</dbReference>
<dbReference type="InterPro" id="IPR002110">
    <property type="entry name" value="Ankyrin_rpt"/>
</dbReference>
<accession>A0A9P9JBE0</accession>
<keyword evidence="2" id="KW-1185">Reference proteome</keyword>
<protein>
    <recommendedName>
        <fullName evidence="3">Ankyrin repeat protein</fullName>
    </recommendedName>
</protein>
<dbReference type="SMART" id="SM00248">
    <property type="entry name" value="ANK"/>
    <property type="match status" value="3"/>
</dbReference>
<dbReference type="PANTHER" id="PTHR46224">
    <property type="entry name" value="ANKYRIN REPEAT FAMILY PROTEIN"/>
    <property type="match status" value="1"/>
</dbReference>
<evidence type="ECO:0008006" key="3">
    <source>
        <dbReference type="Google" id="ProtNLM"/>
    </source>
</evidence>
<evidence type="ECO:0000313" key="1">
    <source>
        <dbReference type="EMBL" id="KAH7160374.1"/>
    </source>
</evidence>
<comment type="caution">
    <text evidence="1">The sequence shown here is derived from an EMBL/GenBank/DDBJ whole genome shotgun (WGS) entry which is preliminary data.</text>
</comment>
<name>A0A9P9JBE0_9HYPO</name>